<proteinExistence type="predicted"/>
<dbReference type="EMBL" id="FMYP01000015">
    <property type="protein sequence ID" value="SDC03405.1"/>
    <property type="molecule type" value="Genomic_DNA"/>
</dbReference>
<name>A0A1G6IBL8_9BACT</name>
<sequence>MLKKEKLMHDVKNAITGILTHLFFLTLKKQEANSEQLA</sequence>
<evidence type="ECO:0000313" key="2">
    <source>
        <dbReference type="Proteomes" id="UP000199452"/>
    </source>
</evidence>
<organism evidence="1 2">
    <name type="scientific">Williamwhitmania taraxaci</name>
    <dbReference type="NCBI Taxonomy" id="1640674"/>
    <lineage>
        <taxon>Bacteria</taxon>
        <taxon>Pseudomonadati</taxon>
        <taxon>Bacteroidota</taxon>
        <taxon>Bacteroidia</taxon>
        <taxon>Bacteroidales</taxon>
        <taxon>Williamwhitmaniaceae</taxon>
        <taxon>Williamwhitmania</taxon>
    </lineage>
</organism>
<dbReference type="Proteomes" id="UP000199452">
    <property type="component" value="Unassembled WGS sequence"/>
</dbReference>
<keyword evidence="2" id="KW-1185">Reference proteome</keyword>
<accession>A0A1G6IBL8</accession>
<protein>
    <submittedName>
        <fullName evidence="1">Uncharacterized protein</fullName>
    </submittedName>
</protein>
<dbReference type="AlphaFoldDB" id="A0A1G6IBL8"/>
<reference evidence="1 2" key="1">
    <citation type="submission" date="2016-09" db="EMBL/GenBank/DDBJ databases">
        <authorList>
            <person name="Capua I."/>
            <person name="De Benedictis P."/>
            <person name="Joannis T."/>
            <person name="Lombin L.H."/>
            <person name="Cattoli G."/>
        </authorList>
    </citation>
    <scope>NUCLEOTIDE SEQUENCE [LARGE SCALE GENOMIC DNA]</scope>
    <source>
        <strain evidence="1 2">A7P-90m</strain>
    </source>
</reference>
<dbReference type="STRING" id="1640674.SAMN05216323_101523"/>
<gene>
    <name evidence="1" type="ORF">SAMN05216323_101523</name>
</gene>
<evidence type="ECO:0000313" key="1">
    <source>
        <dbReference type="EMBL" id="SDC03405.1"/>
    </source>
</evidence>